<dbReference type="SUPFAM" id="SSF63829">
    <property type="entry name" value="Calcium-dependent phosphotriesterase"/>
    <property type="match status" value="1"/>
</dbReference>
<dbReference type="InterPro" id="IPR013658">
    <property type="entry name" value="SGL"/>
</dbReference>
<dbReference type="Proteomes" id="UP000037773">
    <property type="component" value="Unassembled WGS sequence"/>
</dbReference>
<dbReference type="EMBL" id="LGCN01000154">
    <property type="protein sequence ID" value="KOT39153.1"/>
    <property type="molecule type" value="Genomic_DNA"/>
</dbReference>
<dbReference type="GO" id="GO:0004341">
    <property type="term" value="F:gluconolactonase activity"/>
    <property type="evidence" value="ECO:0007669"/>
    <property type="project" value="TreeGrafter"/>
</dbReference>
<dbReference type="InterPro" id="IPR011042">
    <property type="entry name" value="6-blade_b-propeller_TolB-like"/>
</dbReference>
<dbReference type="GO" id="GO:0019853">
    <property type="term" value="P:L-ascorbic acid biosynthetic process"/>
    <property type="evidence" value="ECO:0007669"/>
    <property type="project" value="TreeGrafter"/>
</dbReference>
<feature type="binding site" evidence="3">
    <location>
        <position position="26"/>
    </location>
    <ligand>
        <name>a divalent metal cation</name>
        <dbReference type="ChEBI" id="CHEBI:60240"/>
    </ligand>
</feature>
<sequence>MPPYSSVPEAGTAFVPVAADRLELGEGIRLLQDGRIVLVDILTGRLLSLPDTPDAALRVLARLEEPLGAVAPIGADGGFLAAAGTGFARLAPDGTVLARRRLAGLDGPPPQRMNDAVCDAQGRVWAGSMAYDATPGAGVLHRLDPDGTVTTVLRDLTVPNGPAFSPDGATLYLADSAEGTVYAHRVDPATGGLSERNVLFRLSAGGGSPDGMTVDAEGRLWSAVWGAGQVRCYSPDGILLLTLDLPARRPTSVCLTGSHLLVTTARYGLGVPGPLDGAVLSTPCAVTPLATATVPPERHTC</sequence>
<evidence type="ECO:0000256" key="3">
    <source>
        <dbReference type="PIRSR" id="PIRSR605511-2"/>
    </source>
</evidence>
<keyword evidence="3" id="KW-0862">Zinc</keyword>
<dbReference type="InterPro" id="IPR005511">
    <property type="entry name" value="SMP-30"/>
</dbReference>
<evidence type="ECO:0000313" key="5">
    <source>
        <dbReference type="EMBL" id="KOT39153.1"/>
    </source>
</evidence>
<gene>
    <name evidence="5" type="ORF">ADK41_14895</name>
</gene>
<keyword evidence="6" id="KW-1185">Reference proteome</keyword>
<protein>
    <recommendedName>
        <fullName evidence="4">SMP-30/Gluconolactonase/LRE-like region domain-containing protein</fullName>
    </recommendedName>
</protein>
<feature type="binding site" evidence="3">
    <location>
        <position position="160"/>
    </location>
    <ligand>
        <name>a divalent metal cation</name>
        <dbReference type="ChEBI" id="CHEBI:60240"/>
    </ligand>
</feature>
<evidence type="ECO:0000256" key="2">
    <source>
        <dbReference type="PIRSR" id="PIRSR605511-1"/>
    </source>
</evidence>
<comment type="caution">
    <text evidence="5">The sequence shown here is derived from an EMBL/GenBank/DDBJ whole genome shotgun (WGS) entry which is preliminary data.</text>
</comment>
<dbReference type="PANTHER" id="PTHR10907:SF47">
    <property type="entry name" value="REGUCALCIN"/>
    <property type="match status" value="1"/>
</dbReference>
<feature type="binding site" evidence="3">
    <location>
        <position position="210"/>
    </location>
    <ligand>
        <name>a divalent metal cation</name>
        <dbReference type="ChEBI" id="CHEBI:60240"/>
    </ligand>
</feature>
<comment type="cofactor">
    <cofactor evidence="3">
        <name>Zn(2+)</name>
        <dbReference type="ChEBI" id="CHEBI:29105"/>
    </cofactor>
    <text evidence="3">Binds 1 divalent metal cation per subunit.</text>
</comment>
<evidence type="ECO:0000313" key="6">
    <source>
        <dbReference type="Proteomes" id="UP000037773"/>
    </source>
</evidence>
<accession>A0A0M9X8X0</accession>
<dbReference type="OrthoDB" id="2633250at2"/>
<dbReference type="RefSeq" id="WP_051843165.1">
    <property type="nucleotide sequence ID" value="NZ_LGCN01000154.1"/>
</dbReference>
<feature type="binding site" evidence="3">
    <location>
        <position position="112"/>
    </location>
    <ligand>
        <name>substrate</name>
    </ligand>
</feature>
<comment type="similarity">
    <text evidence="1">Belongs to the SMP-30/CGR1 family.</text>
</comment>
<proteinExistence type="inferred from homology"/>
<dbReference type="AlphaFoldDB" id="A0A0M9X8X0"/>
<dbReference type="PANTHER" id="PTHR10907">
    <property type="entry name" value="REGUCALCIN"/>
    <property type="match status" value="1"/>
</dbReference>
<feature type="active site" description="Proton donor/acceptor" evidence="2">
    <location>
        <position position="210"/>
    </location>
</feature>
<dbReference type="Gene3D" id="2.120.10.30">
    <property type="entry name" value="TolB, C-terminal domain"/>
    <property type="match status" value="1"/>
</dbReference>
<feature type="domain" description="SMP-30/Gluconolactonase/LRE-like region" evidence="4">
    <location>
        <begin position="24"/>
        <end position="266"/>
    </location>
</feature>
<keyword evidence="3" id="KW-0479">Metal-binding</keyword>
<reference evidence="5 6" key="1">
    <citation type="submission" date="2015-07" db="EMBL/GenBank/DDBJ databases">
        <authorList>
            <person name="Noorani M."/>
        </authorList>
    </citation>
    <scope>NUCLEOTIDE SEQUENCE [LARGE SCALE GENOMIC DNA]</scope>
    <source>
        <strain evidence="5 6">NRRL B-24567</strain>
    </source>
</reference>
<feature type="binding site" evidence="3">
    <location>
        <position position="114"/>
    </location>
    <ligand>
        <name>substrate</name>
    </ligand>
</feature>
<dbReference type="GO" id="GO:0005509">
    <property type="term" value="F:calcium ion binding"/>
    <property type="evidence" value="ECO:0007669"/>
    <property type="project" value="TreeGrafter"/>
</dbReference>
<feature type="binding site" evidence="3">
    <location>
        <position position="132"/>
    </location>
    <ligand>
        <name>substrate</name>
    </ligand>
</feature>
<evidence type="ECO:0000256" key="1">
    <source>
        <dbReference type="ARBA" id="ARBA00008853"/>
    </source>
</evidence>
<name>A0A0M9X8X0_9ACTN</name>
<evidence type="ECO:0000259" key="4">
    <source>
        <dbReference type="Pfam" id="PF08450"/>
    </source>
</evidence>
<dbReference type="PATRIC" id="fig|36816.3.peg.3218"/>
<dbReference type="PRINTS" id="PR01790">
    <property type="entry name" value="SMP30FAMILY"/>
</dbReference>
<organism evidence="5 6">
    <name type="scientific">Streptomyces caelestis</name>
    <dbReference type="NCBI Taxonomy" id="36816"/>
    <lineage>
        <taxon>Bacteria</taxon>
        <taxon>Bacillati</taxon>
        <taxon>Actinomycetota</taxon>
        <taxon>Actinomycetes</taxon>
        <taxon>Kitasatosporales</taxon>
        <taxon>Streptomycetaceae</taxon>
        <taxon>Streptomyces</taxon>
    </lineage>
</organism>
<dbReference type="Pfam" id="PF08450">
    <property type="entry name" value="SGL"/>
    <property type="match status" value="1"/>
</dbReference>